<dbReference type="EMBL" id="CAJNJA010010075">
    <property type="protein sequence ID" value="CAE7253436.1"/>
    <property type="molecule type" value="Genomic_DNA"/>
</dbReference>
<dbReference type="FunFam" id="3.40.50.150:FF:000003">
    <property type="entry name" value="Blast:Protein arginine N-methyltransferase 1"/>
    <property type="match status" value="1"/>
</dbReference>
<dbReference type="GO" id="GO:0035242">
    <property type="term" value="F:protein-arginine omega-N asymmetric methyltransferase activity"/>
    <property type="evidence" value="ECO:0007669"/>
    <property type="project" value="UniProtKB-EC"/>
</dbReference>
<dbReference type="InterPro" id="IPR022812">
    <property type="entry name" value="Dynamin"/>
</dbReference>
<keyword evidence="4 6" id="KW-0949">S-adenosyl-L-methionine</keyword>
<evidence type="ECO:0000256" key="6">
    <source>
        <dbReference type="PROSITE-ProRule" id="PRU01015"/>
    </source>
</evidence>
<dbReference type="InterPro" id="IPR000938">
    <property type="entry name" value="CAP-Gly_domain"/>
</dbReference>
<feature type="transmembrane region" description="Helical" evidence="8">
    <location>
        <begin position="183"/>
        <end position="205"/>
    </location>
</feature>
<dbReference type="InterPro" id="IPR036859">
    <property type="entry name" value="CAP-Gly_dom_sf"/>
</dbReference>
<feature type="domain" description="CAP-Gly" evidence="9">
    <location>
        <begin position="797"/>
        <end position="839"/>
    </location>
</feature>
<dbReference type="InterPro" id="IPR029063">
    <property type="entry name" value="SAM-dependent_MTases_sf"/>
</dbReference>
<dbReference type="SMART" id="SM00053">
    <property type="entry name" value="DYNc"/>
    <property type="match status" value="1"/>
</dbReference>
<dbReference type="Gene3D" id="3.40.50.150">
    <property type="entry name" value="Vaccinia Virus protein VP39"/>
    <property type="match status" value="1"/>
</dbReference>
<dbReference type="InterPro" id="IPR001401">
    <property type="entry name" value="Dynamin_GTPase"/>
</dbReference>
<proteinExistence type="predicted"/>
<keyword evidence="8" id="KW-1133">Transmembrane helix</keyword>
<dbReference type="OrthoDB" id="2130750at2759"/>
<accession>A0A812M0U4</accession>
<dbReference type="Gene3D" id="2.30.30.190">
    <property type="entry name" value="CAP Gly-rich-like domain"/>
    <property type="match status" value="1"/>
</dbReference>
<dbReference type="InterPro" id="IPR013216">
    <property type="entry name" value="Methyltransf_11"/>
</dbReference>
<evidence type="ECO:0000256" key="7">
    <source>
        <dbReference type="SAM" id="MobiDB-lite"/>
    </source>
</evidence>
<feature type="transmembrane region" description="Helical" evidence="8">
    <location>
        <begin position="120"/>
        <end position="141"/>
    </location>
</feature>
<dbReference type="InterPro" id="IPR025799">
    <property type="entry name" value="Arg_MeTrfase"/>
</dbReference>
<dbReference type="Proteomes" id="UP000601435">
    <property type="component" value="Unassembled WGS sequence"/>
</dbReference>
<dbReference type="PANTHER" id="PTHR11006">
    <property type="entry name" value="PROTEIN ARGININE N-METHYLTRANSFERASE"/>
    <property type="match status" value="1"/>
</dbReference>
<evidence type="ECO:0000256" key="3">
    <source>
        <dbReference type="ARBA" id="ARBA00022679"/>
    </source>
</evidence>
<feature type="compositionally biased region" description="Basic and acidic residues" evidence="7">
    <location>
        <begin position="853"/>
        <end position="863"/>
    </location>
</feature>
<dbReference type="PRINTS" id="PR00195">
    <property type="entry name" value="DYNAMIN"/>
</dbReference>
<dbReference type="SUPFAM" id="SSF74924">
    <property type="entry name" value="Cap-Gly domain"/>
    <property type="match status" value="1"/>
</dbReference>
<dbReference type="InterPro" id="IPR045063">
    <property type="entry name" value="Dynamin_N"/>
</dbReference>
<dbReference type="Pfam" id="PF22528">
    <property type="entry name" value="PRMT_C"/>
    <property type="match status" value="1"/>
</dbReference>
<dbReference type="GO" id="GO:0005525">
    <property type="term" value="F:GTP binding"/>
    <property type="evidence" value="ECO:0007669"/>
    <property type="project" value="InterPro"/>
</dbReference>
<keyword evidence="2 6" id="KW-0489">Methyltransferase</keyword>
<dbReference type="GO" id="GO:0003924">
    <property type="term" value="F:GTPase activity"/>
    <property type="evidence" value="ECO:0007669"/>
    <property type="project" value="InterPro"/>
</dbReference>
<dbReference type="SUPFAM" id="SSF53335">
    <property type="entry name" value="S-adenosyl-L-methionine-dependent methyltransferases"/>
    <property type="match status" value="1"/>
</dbReference>
<dbReference type="SMART" id="SM01052">
    <property type="entry name" value="CAP_GLY"/>
    <property type="match status" value="1"/>
</dbReference>
<evidence type="ECO:0000313" key="11">
    <source>
        <dbReference type="Proteomes" id="UP000601435"/>
    </source>
</evidence>
<gene>
    <name evidence="10" type="primary">PRMT6.1</name>
    <name evidence="10" type="ORF">SNEC2469_LOCUS5384</name>
</gene>
<dbReference type="InterPro" id="IPR055135">
    <property type="entry name" value="PRMT_dom"/>
</dbReference>
<dbReference type="Pfam" id="PF08241">
    <property type="entry name" value="Methyltransf_11"/>
    <property type="match status" value="1"/>
</dbReference>
<evidence type="ECO:0000256" key="1">
    <source>
        <dbReference type="ARBA" id="ARBA00011925"/>
    </source>
</evidence>
<dbReference type="GO" id="GO:0042054">
    <property type="term" value="F:histone methyltransferase activity"/>
    <property type="evidence" value="ECO:0007669"/>
    <property type="project" value="TreeGrafter"/>
</dbReference>
<dbReference type="Gene3D" id="3.40.50.300">
    <property type="entry name" value="P-loop containing nucleotide triphosphate hydrolases"/>
    <property type="match status" value="1"/>
</dbReference>
<evidence type="ECO:0000256" key="4">
    <source>
        <dbReference type="ARBA" id="ARBA00022691"/>
    </source>
</evidence>
<evidence type="ECO:0000256" key="2">
    <source>
        <dbReference type="ARBA" id="ARBA00022603"/>
    </source>
</evidence>
<dbReference type="Pfam" id="PF01302">
    <property type="entry name" value="CAP_GLY"/>
    <property type="match status" value="1"/>
</dbReference>
<feature type="compositionally biased region" description="Polar residues" evidence="7">
    <location>
        <begin position="912"/>
        <end position="923"/>
    </location>
</feature>
<comment type="caution">
    <text evidence="10">The sequence shown here is derived from an EMBL/GenBank/DDBJ whole genome shotgun (WGS) entry which is preliminary data.</text>
</comment>
<dbReference type="EC" id="2.1.1.319" evidence="1"/>
<evidence type="ECO:0000256" key="8">
    <source>
        <dbReference type="SAM" id="Phobius"/>
    </source>
</evidence>
<organism evidence="10 11">
    <name type="scientific">Symbiodinium necroappetens</name>
    <dbReference type="NCBI Taxonomy" id="1628268"/>
    <lineage>
        <taxon>Eukaryota</taxon>
        <taxon>Sar</taxon>
        <taxon>Alveolata</taxon>
        <taxon>Dinophyceae</taxon>
        <taxon>Suessiales</taxon>
        <taxon>Symbiodiniaceae</taxon>
        <taxon>Symbiodinium</taxon>
    </lineage>
</organism>
<keyword evidence="8" id="KW-0812">Transmembrane</keyword>
<dbReference type="InterPro" id="IPR027417">
    <property type="entry name" value="P-loop_NTPase"/>
</dbReference>
<dbReference type="Pfam" id="PF03741">
    <property type="entry name" value="TerC"/>
    <property type="match status" value="1"/>
</dbReference>
<dbReference type="PROSITE" id="PS00845">
    <property type="entry name" value="CAP_GLY_1"/>
    <property type="match status" value="1"/>
</dbReference>
<dbReference type="PROSITE" id="PS51678">
    <property type="entry name" value="SAM_MT_PRMT"/>
    <property type="match status" value="1"/>
</dbReference>
<comment type="catalytic activity">
    <reaction evidence="5">
        <text>L-arginyl-[protein] + S-adenosyl-L-methionine = N(omega)-methyl-L-arginyl-[protein] + S-adenosyl-L-homocysteine + H(+)</text>
        <dbReference type="Rhea" id="RHEA:48100"/>
        <dbReference type="Rhea" id="RHEA-COMP:10532"/>
        <dbReference type="Rhea" id="RHEA-COMP:11990"/>
        <dbReference type="ChEBI" id="CHEBI:15378"/>
        <dbReference type="ChEBI" id="CHEBI:29965"/>
        <dbReference type="ChEBI" id="CHEBI:57856"/>
        <dbReference type="ChEBI" id="CHEBI:59789"/>
        <dbReference type="ChEBI" id="CHEBI:65280"/>
    </reaction>
    <physiologicalReaction direction="left-to-right" evidence="5">
        <dbReference type="Rhea" id="RHEA:48101"/>
    </physiologicalReaction>
</comment>
<evidence type="ECO:0000313" key="10">
    <source>
        <dbReference type="EMBL" id="CAE7253436.1"/>
    </source>
</evidence>
<keyword evidence="8" id="KW-0472">Membrane</keyword>
<sequence>MSAQSLKATSRSKQSTAVSAASAVTSIGQAFTGQEHVNALNFASTLQSDDAGRRLLPDRQLDLGQPGSQVFVLVFPVQKSEVVARSQVLRKVKSNVRNHVALTVAPINIALQEKRAPGVLYLRVFWLSIGMLYNVHIWYLYGADQAIYWFSGFSLEWLSMDNLVVFSLIMTTYRVPPSLTRKALFVGIVGCVLMRLMASGGHAMFEEDNEGDMVDTYVVRATKACLGNRLEERYDTETHRLVFVIIVLEFTDLMFALDSVPNQFIAYSSTVMAVFSLRAAFFLVHDLVQQVEVVLTCLVAPWRIQDFQIKPDDALALVNVVHGCLLPWSCLARSLFSFAMDLEDESDPGLAGLSPEFQAMLGGLSGHMASVSKMLEQRTLPKEQAKDKDDEVYLDSYADLAIHEEMLKDTVRVDAYAAAIEHYSSTWQDKAVVDVGAGTGLLSVLCARSGARRVIAIEASRLAHFLQQLVDANCSKGAVEVHECLAEDFSEQNVDVIVSEWMGYCLLYENMLSSVLSVRDRCLRKGGQMLPSKCRLMMAPIQDSWRKEKLDFWHSVRGIDMSSLVPLATATLCAAPQHRLLDPKALLGDAIEILFMDLHTVQIEELDRFQADIGFTLPAGSRLDGMVAWFECEFGDVGWQLSTSPLKPATHWKQTVFYFRDPVEGGGGTVISGKIMLERHAEFSRGYTASFELKIPGRKPRTEVFELRPQHAGQIFSASIRIKSIGHSMASQVAIFIDHLHHAVDGEALEVCGSQMAAEDEVSEPWKLGTRVCLSTPSSGEARSASVSLTGIVRFVGTTQFAPGDWIGVELDRPIGKNDGSLNGVRYFSCRKKRGIFCKPTALILLAEPEVGTPEKKSEDSVEKSQTTESPDAIEASSGLSITADTDSAPGEGGSPNAAAGSKRTDRADEALQSQPRQLQFEQSGLKAEVLSDVSKPLVADEPATATWPYRVLKTCSKEDLDRLGCKQPEDADFVGGGDEGGGEKAGSRDLRSPYMRKLAGADPWASESSCGGSIVVAEEEDLATSNEAETAWFAKVQDLAKRGLKLGHVLSFYQSLAEGTLCGDDGRKLMLHFNPKKHTTHDVVREAIIPATKVTPFGSCAYSTLAEANKPVLATTMVSHHWRNLFCHLVAALIAYALGETSYAATVDSLEDGDFEGLRQRLDRRDALHMTFWLCLFCVNQHASICGGLPSAPAPSSPEEHVKALEYHHRETHDPVTGEKFKVCDCGTTKHWNNSTLCEMDKFDAMMAVLDKEVPGAIQRKLGHIIVVDQAFEVFSRIWVMAEIAKGQELELNQVAMLFPPPERMKAASRRSLVPASAAAEVARIRETLDIRKCKASRQEDVDAILASIPDVDKSNAHLKTVLFNERSGILETWSAERCAGFFDVIDPLKELVEREHWSAPQVIMLGQESTGKSTLLERLTGLPIFPRNADLCTRSLIKVCLRRGPSRKLRLLVQDILSLHFEDENGTEVDFDELGAAVMKEMTRQVRLEALRQDMPNKDPGFYSATVSDAPLQPSDGLCTKKALVIELSSPKAPNLDVVDCPGLVAASARGRPADVAQETAGLVRTFAKKHRNSALFVVAVKASEQPNNSLAMRLVQELGLESRALGVLTMTDVLTGDLTDGETCLHSTFLKHHGPRLLQLLQGASDAGGGVPLALGYTLTALNDVGEDKGWLSLSRVDAMAQWEVRYFKQLATQWKAGAGEDFSSLLQSRTTCNSLWRHIKDAVDDFVRNNWLSDTVKLAREHEALTAAREQSLGQPRAMAPHHVAELRFQTDLLPASLRAVASFEDEGPEAIKDGQRALSSSLIPEIFARRFQAILGSVLANPWQIGGFYHSLVQRLEQDLLSAVPEDIALGPPEAGTFDWPKQLEVCLRKVEHEMLRAVVDVRQHVQAKLDAVLQADTTPERIGRMKLAIESLKTLLWQDMKMYDCPAGEVLFSTFPLKGIHEALGIVGQLETCPFARVERLTSAFSFSLKLDSRQIVSRCSLHFHRFLQTFFTELPAHVVNACKKLPDDQWVEDCTEERLKLLRHLQTLRLAQARLKDAFGEDQIEEAVEEVTRQDDSLAVPSRQTDEDACVATAASRNAEEVAAAVATWKETLHERAWGFFSSEDELNSVLQQVAANTDAGTDFREGGAHVLWRGECTGSEPVLWIQRDDAPATQTYVNRVLAALFVDDESFAQLSTLPKEPFRMTCGDQGCINLMHLYVP</sequence>
<dbReference type="GO" id="GO:0032259">
    <property type="term" value="P:methylation"/>
    <property type="evidence" value="ECO:0007669"/>
    <property type="project" value="UniProtKB-KW"/>
</dbReference>
<evidence type="ECO:0000256" key="5">
    <source>
        <dbReference type="ARBA" id="ARBA00049303"/>
    </source>
</evidence>
<protein>
    <recommendedName>
        <fullName evidence="1">type I protein arginine methyltransferase</fullName>
        <ecNumber evidence="1">2.1.1.319</ecNumber>
    </recommendedName>
</protein>
<name>A0A812M0U4_9DINO</name>
<dbReference type="Pfam" id="PF00350">
    <property type="entry name" value="Dynamin_N"/>
    <property type="match status" value="1"/>
</dbReference>
<dbReference type="GO" id="GO:0016020">
    <property type="term" value="C:membrane"/>
    <property type="evidence" value="ECO:0007669"/>
    <property type="project" value="InterPro"/>
</dbReference>
<feature type="transmembrane region" description="Helical" evidence="8">
    <location>
        <begin position="147"/>
        <end position="171"/>
    </location>
</feature>
<dbReference type="PROSITE" id="PS50245">
    <property type="entry name" value="CAP_GLY_2"/>
    <property type="match status" value="1"/>
</dbReference>
<dbReference type="InterPro" id="IPR005496">
    <property type="entry name" value="Integral_membrane_TerC"/>
</dbReference>
<reference evidence="10" key="1">
    <citation type="submission" date="2021-02" db="EMBL/GenBank/DDBJ databases">
        <authorList>
            <person name="Dougan E. K."/>
            <person name="Rhodes N."/>
            <person name="Thang M."/>
            <person name="Chan C."/>
        </authorList>
    </citation>
    <scope>NUCLEOTIDE SEQUENCE</scope>
</reference>
<keyword evidence="3 6" id="KW-0808">Transferase</keyword>
<dbReference type="PANTHER" id="PTHR11006:SF4">
    <property type="entry name" value="PROTEIN ARGININE N-METHYLTRANSFERASE 7"/>
    <property type="match status" value="1"/>
</dbReference>
<feature type="region of interest" description="Disordered" evidence="7">
    <location>
        <begin position="852"/>
        <end position="923"/>
    </location>
</feature>
<dbReference type="Gene3D" id="2.70.160.11">
    <property type="entry name" value="Hnrnp arginine n-methyltransferase1"/>
    <property type="match status" value="1"/>
</dbReference>
<dbReference type="CDD" id="cd02440">
    <property type="entry name" value="AdoMet_MTases"/>
    <property type="match status" value="1"/>
</dbReference>
<dbReference type="SUPFAM" id="SSF52540">
    <property type="entry name" value="P-loop containing nucleoside triphosphate hydrolases"/>
    <property type="match status" value="1"/>
</dbReference>
<keyword evidence="11" id="KW-1185">Reference proteome</keyword>
<evidence type="ECO:0000259" key="9">
    <source>
        <dbReference type="PROSITE" id="PS50245"/>
    </source>
</evidence>